<feature type="domain" description="3'-5' exonuclease" evidence="8">
    <location>
        <begin position="26"/>
        <end position="195"/>
    </location>
</feature>
<evidence type="ECO:0000256" key="3">
    <source>
        <dbReference type="ARBA" id="ARBA00022801"/>
    </source>
</evidence>
<organism evidence="9 10">
    <name type="scientific">Prevotella illustrans</name>
    <dbReference type="NCBI Taxonomy" id="2800387"/>
    <lineage>
        <taxon>Bacteria</taxon>
        <taxon>Pseudomonadati</taxon>
        <taxon>Bacteroidota</taxon>
        <taxon>Bacteroidia</taxon>
        <taxon>Bacteroidales</taxon>
        <taxon>Prevotellaceae</taxon>
        <taxon>Prevotella</taxon>
    </lineage>
</organism>
<keyword evidence="10" id="KW-1185">Reference proteome</keyword>
<evidence type="ECO:0000256" key="5">
    <source>
        <dbReference type="ARBA" id="ARBA00022842"/>
    </source>
</evidence>
<evidence type="ECO:0000256" key="2">
    <source>
        <dbReference type="ARBA" id="ARBA00022723"/>
    </source>
</evidence>
<evidence type="ECO:0000259" key="8">
    <source>
        <dbReference type="SMART" id="SM00474"/>
    </source>
</evidence>
<gene>
    <name evidence="9" type="ORF">JHU38_02605</name>
</gene>
<dbReference type="RefSeq" id="WP_107582585.1">
    <property type="nucleotide sequence ID" value="NZ_JAERMS010000004.1"/>
</dbReference>
<sequence>MGKIIYNKFDKQLIANLPQVLFPGKIVSVTTESEADKAVIYLLGCSVLGVDTETKPTFRKGQNHRVSLLQVASKDICFLFRLNLIGITDSIKKLLENKVVPMIGLSWHDDILSLHKRRPFTPGYFIDLQSIVGEIGIKDLSLQKLYANIFHQKISKRQRLTNWDADILTDKQKEYAATDAWACINLYEEINRLKLTRDYQLIVVKETEPASPNHE</sequence>
<proteinExistence type="predicted"/>
<accession>A0ABS3M3C4</accession>
<keyword evidence="5" id="KW-0460">Magnesium</keyword>
<dbReference type="SMART" id="SM00474">
    <property type="entry name" value="35EXOc"/>
    <property type="match status" value="1"/>
</dbReference>
<dbReference type="Pfam" id="PF01612">
    <property type="entry name" value="DNA_pol_A_exo1"/>
    <property type="match status" value="1"/>
</dbReference>
<dbReference type="InterPro" id="IPR036397">
    <property type="entry name" value="RNaseH_sf"/>
</dbReference>
<evidence type="ECO:0000256" key="1">
    <source>
        <dbReference type="ARBA" id="ARBA00022722"/>
    </source>
</evidence>
<dbReference type="InterPro" id="IPR051132">
    <property type="entry name" value="3-5_Exonuclease_domain"/>
</dbReference>
<dbReference type="InterPro" id="IPR012337">
    <property type="entry name" value="RNaseH-like_sf"/>
</dbReference>
<comment type="caution">
    <text evidence="9">The sequence shown here is derived from an EMBL/GenBank/DDBJ whole genome shotgun (WGS) entry which is preliminary data.</text>
</comment>
<dbReference type="InterPro" id="IPR002562">
    <property type="entry name" value="3'-5'_exonuclease_dom"/>
</dbReference>
<evidence type="ECO:0000313" key="10">
    <source>
        <dbReference type="Proteomes" id="UP000664265"/>
    </source>
</evidence>
<dbReference type="SUPFAM" id="SSF53098">
    <property type="entry name" value="Ribonuclease H-like"/>
    <property type="match status" value="1"/>
</dbReference>
<dbReference type="CDD" id="cd06141">
    <property type="entry name" value="WRN_exo"/>
    <property type="match status" value="1"/>
</dbReference>
<dbReference type="GO" id="GO:0004527">
    <property type="term" value="F:exonuclease activity"/>
    <property type="evidence" value="ECO:0007669"/>
    <property type="project" value="UniProtKB-KW"/>
</dbReference>
<protein>
    <recommendedName>
        <fullName evidence="6">3'-5' exonuclease</fullName>
    </recommendedName>
    <alternativeName>
        <fullName evidence="7">Werner Syndrome-like exonuclease</fullName>
    </alternativeName>
</protein>
<keyword evidence="1" id="KW-0540">Nuclease</keyword>
<keyword evidence="4 9" id="KW-0269">Exonuclease</keyword>
<reference evidence="9 10" key="1">
    <citation type="submission" date="2021-01" db="EMBL/GenBank/DDBJ databases">
        <title>Prevotella A2931 sp. nov.</title>
        <authorList>
            <person name="Buhl M."/>
            <person name="Oberhettinger P."/>
        </authorList>
    </citation>
    <scope>NUCLEOTIDE SEQUENCE [LARGE SCALE GENOMIC DNA]</scope>
    <source>
        <strain evidence="9 10">A2931</strain>
    </source>
</reference>
<keyword evidence="3" id="KW-0378">Hydrolase</keyword>
<evidence type="ECO:0000313" key="9">
    <source>
        <dbReference type="EMBL" id="MBO1362677.1"/>
    </source>
</evidence>
<dbReference type="PANTHER" id="PTHR13620:SF109">
    <property type="entry name" value="3'-5' EXONUCLEASE"/>
    <property type="match status" value="1"/>
</dbReference>
<dbReference type="Proteomes" id="UP000664265">
    <property type="component" value="Unassembled WGS sequence"/>
</dbReference>
<dbReference type="EMBL" id="JAERMS010000004">
    <property type="protein sequence ID" value="MBO1362677.1"/>
    <property type="molecule type" value="Genomic_DNA"/>
</dbReference>
<evidence type="ECO:0000256" key="4">
    <source>
        <dbReference type="ARBA" id="ARBA00022839"/>
    </source>
</evidence>
<dbReference type="Gene3D" id="3.30.420.10">
    <property type="entry name" value="Ribonuclease H-like superfamily/Ribonuclease H"/>
    <property type="match status" value="1"/>
</dbReference>
<dbReference type="PANTHER" id="PTHR13620">
    <property type="entry name" value="3-5 EXONUCLEASE"/>
    <property type="match status" value="1"/>
</dbReference>
<name>A0ABS3M3C4_9BACT</name>
<keyword evidence="2" id="KW-0479">Metal-binding</keyword>
<evidence type="ECO:0000256" key="6">
    <source>
        <dbReference type="ARBA" id="ARBA00040531"/>
    </source>
</evidence>
<evidence type="ECO:0000256" key="7">
    <source>
        <dbReference type="ARBA" id="ARBA00042761"/>
    </source>
</evidence>